<sequence>MTTLFRRTFTIAETQTPITEPITKFGGQPVWINEPTWPLAFETGEKMLFMGQIALEDSIFPNSNGVMVYVFIWGDAEPLYAEAMAVVIQTPEMIYKTEEVEYISDATGLSIYEFDENSKENYKEYEILLSPIKSEIATPPSAHYNRYDELDIELGYNFSRPEFAGNKIGGQPLYINQPTNPREEFDSKEWLLLLQLAPQQGYYLLPRFQPNFYPFSMELGEFGILTIFIANDYTQAKLFIQLP</sequence>
<dbReference type="InterPro" id="IPR035948">
    <property type="entry name" value="YwqG-like_sf"/>
</dbReference>
<reference evidence="2" key="1">
    <citation type="journal article" date="2013" name="Proc. Natl. Acad. Sci. U.S.A.">
        <title>Improving the coverage of the cyanobacterial phylum using diversity-driven genome sequencing.</title>
        <authorList>
            <person name="Shih P.M."/>
            <person name="Wu D."/>
            <person name="Latifi A."/>
            <person name="Axen S.D."/>
            <person name="Fewer D.P."/>
            <person name="Talla E."/>
            <person name="Calteau A."/>
            <person name="Cai F."/>
            <person name="Tandeau de Marsac N."/>
            <person name="Rippka R."/>
            <person name="Herdman M."/>
            <person name="Sivonen K."/>
            <person name="Coursin T."/>
            <person name="Laurent T."/>
            <person name="Goodwin L."/>
            <person name="Nolan M."/>
            <person name="Davenport K.W."/>
            <person name="Han C.S."/>
            <person name="Rubin E.M."/>
            <person name="Eisen J.A."/>
            <person name="Woyke T."/>
            <person name="Gugger M."/>
            <person name="Kerfeld C.A."/>
        </authorList>
    </citation>
    <scope>NUCLEOTIDE SEQUENCE [LARGE SCALE GENOMIC DNA]</scope>
    <source>
        <strain evidence="2">ATCC 27899 / PCC 7122</strain>
    </source>
</reference>
<gene>
    <name evidence="1" type="ordered locus">Anacy_1830</name>
</gene>
<evidence type="ECO:0008006" key="3">
    <source>
        <dbReference type="Google" id="ProtNLM"/>
    </source>
</evidence>
<dbReference type="KEGG" id="acy:Anacy_1830"/>
<dbReference type="SUPFAM" id="SSF103032">
    <property type="entry name" value="Hypothetical protein YwqG"/>
    <property type="match status" value="1"/>
</dbReference>
<dbReference type="Gene3D" id="2.30.320.10">
    <property type="entry name" value="YwqG-like"/>
    <property type="match status" value="1"/>
</dbReference>
<dbReference type="PATRIC" id="fig|272123.3.peg.1994"/>
<dbReference type="InterPro" id="IPR015315">
    <property type="entry name" value="DUF1963"/>
</dbReference>
<dbReference type="OrthoDB" id="253985at2"/>
<dbReference type="EMBL" id="CP003659">
    <property type="protein sequence ID" value="AFZ57320.1"/>
    <property type="molecule type" value="Genomic_DNA"/>
</dbReference>
<dbReference type="HOGENOM" id="CLU_1254149_0_0_3"/>
<accession>K9ZG36</accession>
<evidence type="ECO:0000313" key="2">
    <source>
        <dbReference type="Proteomes" id="UP000010474"/>
    </source>
</evidence>
<dbReference type="Pfam" id="PF09234">
    <property type="entry name" value="DUF1963"/>
    <property type="match status" value="1"/>
</dbReference>
<protein>
    <recommendedName>
        <fullName evidence="3">DUF1963 domain-containing protein</fullName>
    </recommendedName>
</protein>
<dbReference type="RefSeq" id="WP_015213968.1">
    <property type="nucleotide sequence ID" value="NC_019771.1"/>
</dbReference>
<dbReference type="Proteomes" id="UP000010474">
    <property type="component" value="Chromosome"/>
</dbReference>
<dbReference type="AlphaFoldDB" id="K9ZG36"/>
<keyword evidence="2" id="KW-1185">Reference proteome</keyword>
<name>K9ZG36_ANACC</name>
<organism evidence="1 2">
    <name type="scientific">Anabaena cylindrica (strain ATCC 27899 / PCC 7122)</name>
    <dbReference type="NCBI Taxonomy" id="272123"/>
    <lineage>
        <taxon>Bacteria</taxon>
        <taxon>Bacillati</taxon>
        <taxon>Cyanobacteriota</taxon>
        <taxon>Cyanophyceae</taxon>
        <taxon>Nostocales</taxon>
        <taxon>Nostocaceae</taxon>
        <taxon>Anabaena</taxon>
    </lineage>
</organism>
<evidence type="ECO:0000313" key="1">
    <source>
        <dbReference type="EMBL" id="AFZ57320.1"/>
    </source>
</evidence>
<proteinExistence type="predicted"/>